<gene>
    <name evidence="1" type="ORF">UT77_C0003G0013</name>
</gene>
<organism evidence="1 2">
    <name type="scientific">Candidatus Daviesbacteria bacterium GW2011_GWC2_40_12</name>
    <dbReference type="NCBI Taxonomy" id="1618431"/>
    <lineage>
        <taxon>Bacteria</taxon>
        <taxon>Candidatus Daviesiibacteriota</taxon>
    </lineage>
</organism>
<dbReference type="InterPro" id="IPR012657">
    <property type="entry name" value="23S_rRNA-intervening_sequence"/>
</dbReference>
<sequence>MRNNNGYRNLIAWQKSNLLAHFIYDLTAKFPKDELFGMTSQMRRAALSVCANIAEGYSRRGLKDRRHFYQMAMGSLTELEFFIDFAYERKFISHVDYEKILEIHMETARVLSGLLKST</sequence>
<dbReference type="Proteomes" id="UP000034881">
    <property type="component" value="Unassembled WGS sequence"/>
</dbReference>
<accession>A0A0G0QQ36</accession>
<keyword evidence="1" id="KW-0687">Ribonucleoprotein</keyword>
<comment type="caution">
    <text evidence="1">The sequence shown here is derived from an EMBL/GenBank/DDBJ whole genome shotgun (WGS) entry which is preliminary data.</text>
</comment>
<dbReference type="SUPFAM" id="SSF158446">
    <property type="entry name" value="IVS-encoded protein-like"/>
    <property type="match status" value="1"/>
</dbReference>
<dbReference type="InterPro" id="IPR036583">
    <property type="entry name" value="23S_rRNA_IVS_sf"/>
</dbReference>
<dbReference type="Pfam" id="PF05635">
    <property type="entry name" value="23S_rRNA_IVP"/>
    <property type="match status" value="1"/>
</dbReference>
<reference evidence="1 2" key="1">
    <citation type="journal article" date="2015" name="Nature">
        <title>rRNA introns, odd ribosomes, and small enigmatic genomes across a large radiation of phyla.</title>
        <authorList>
            <person name="Brown C.T."/>
            <person name="Hug L.A."/>
            <person name="Thomas B.C."/>
            <person name="Sharon I."/>
            <person name="Castelle C.J."/>
            <person name="Singh A."/>
            <person name="Wilkins M.J."/>
            <person name="Williams K.H."/>
            <person name="Banfield J.F."/>
        </authorList>
    </citation>
    <scope>NUCLEOTIDE SEQUENCE [LARGE SCALE GENOMIC DNA]</scope>
</reference>
<dbReference type="Gene3D" id="1.20.1440.60">
    <property type="entry name" value="23S rRNA-intervening sequence"/>
    <property type="match status" value="1"/>
</dbReference>
<dbReference type="EMBL" id="LBYB01000003">
    <property type="protein sequence ID" value="KKR42218.1"/>
    <property type="molecule type" value="Genomic_DNA"/>
</dbReference>
<dbReference type="AlphaFoldDB" id="A0A0G0QQ36"/>
<keyword evidence="1" id="KW-0689">Ribosomal protein</keyword>
<dbReference type="CDD" id="cd16377">
    <property type="entry name" value="23S_rRNA_IVP_like"/>
    <property type="match status" value="1"/>
</dbReference>
<evidence type="ECO:0000313" key="1">
    <source>
        <dbReference type="EMBL" id="KKR42218.1"/>
    </source>
</evidence>
<name>A0A0G0QQ36_9BACT</name>
<proteinExistence type="predicted"/>
<evidence type="ECO:0000313" key="2">
    <source>
        <dbReference type="Proteomes" id="UP000034881"/>
    </source>
</evidence>
<dbReference type="PANTHER" id="PTHR38471">
    <property type="entry name" value="FOUR HELIX BUNDLE PROTEIN"/>
    <property type="match status" value="1"/>
</dbReference>
<dbReference type="NCBIfam" id="TIGR02436">
    <property type="entry name" value="four helix bundle protein"/>
    <property type="match status" value="1"/>
</dbReference>
<dbReference type="GO" id="GO:0005840">
    <property type="term" value="C:ribosome"/>
    <property type="evidence" value="ECO:0007669"/>
    <property type="project" value="UniProtKB-KW"/>
</dbReference>
<dbReference type="PANTHER" id="PTHR38471:SF2">
    <property type="entry name" value="FOUR HELIX BUNDLE PROTEIN"/>
    <property type="match status" value="1"/>
</dbReference>
<protein>
    <submittedName>
        <fullName evidence="1">S23 ribosomal protein</fullName>
    </submittedName>
</protein>